<dbReference type="SUPFAM" id="SSF58104">
    <property type="entry name" value="Methyl-accepting chemotaxis protein (MCP) signaling domain"/>
    <property type="match status" value="1"/>
</dbReference>
<dbReference type="STRING" id="765177.Desmu_1264"/>
<dbReference type="EMBL" id="CP002363">
    <property type="protein sequence ID" value="ADV65560.1"/>
    <property type="molecule type" value="Genomic_DNA"/>
</dbReference>
<dbReference type="AlphaFoldDB" id="E8R795"/>
<reference evidence="2 3" key="2">
    <citation type="journal article" date="2011" name="Stand. Genomic Sci.">
        <title>Complete genome sequence of Desulfurococcus mucosus type strain (O7/1).</title>
        <authorList>
            <person name="Wirth R."/>
            <person name="Chertkov O."/>
            <person name="Held B."/>
            <person name="Lapidus A."/>
            <person name="Nolan M."/>
            <person name="Lucas S."/>
            <person name="Hammon N."/>
            <person name="Deshpande S."/>
            <person name="Cheng J.F."/>
            <person name="Tapia R."/>
            <person name="Han C."/>
            <person name="Goodwin L."/>
            <person name="Pitluck S."/>
            <person name="Liolios K."/>
            <person name="Ioanna P."/>
            <person name="Ivanova N."/>
            <person name="Mavromatis K."/>
            <person name="Mikhailova N."/>
            <person name="Pati A."/>
            <person name="Chen A."/>
            <person name="Palaniappan K."/>
            <person name="Land M."/>
            <person name="Hauser L."/>
            <person name="Chang Y.J."/>
            <person name="Jeffries C.D."/>
            <person name="Bilek Y."/>
            <person name="Hader T."/>
            <person name="Rohde M."/>
            <person name="Spring S."/>
            <person name="Sikorski J."/>
            <person name="Goker M."/>
            <person name="Woyke T."/>
            <person name="Bristow J."/>
            <person name="Eisen J.A."/>
            <person name="Markowitz V."/>
            <person name="Hugenholtz P."/>
            <person name="Kyrpides N.C."/>
            <person name="Klenk H.P."/>
        </authorList>
    </citation>
    <scope>NUCLEOTIDE SEQUENCE [LARGE SCALE GENOMIC DNA]</scope>
    <source>
        <strain evidence="3">ATCC 35584 / DSM 2162 / JCM 9187 / O7/1</strain>
    </source>
</reference>
<organism evidence="2 3">
    <name type="scientific">Desulfurococcus mucosus (strain ATCC 35584 / DSM 2162 / JCM 9187 / O7/1)</name>
    <dbReference type="NCBI Taxonomy" id="765177"/>
    <lineage>
        <taxon>Archaea</taxon>
        <taxon>Thermoproteota</taxon>
        <taxon>Thermoprotei</taxon>
        <taxon>Desulfurococcales</taxon>
        <taxon>Desulfurococcaceae</taxon>
        <taxon>Desulfurococcus</taxon>
    </lineage>
</organism>
<keyword evidence="1" id="KW-0812">Transmembrane</keyword>
<keyword evidence="3" id="KW-1185">Reference proteome</keyword>
<gene>
    <name evidence="2" type="ordered locus">Desmu_1264</name>
</gene>
<evidence type="ECO:0000313" key="3">
    <source>
        <dbReference type="Proteomes" id="UP000001068"/>
    </source>
</evidence>
<feature type="transmembrane region" description="Helical" evidence="1">
    <location>
        <begin position="873"/>
        <end position="897"/>
    </location>
</feature>
<evidence type="ECO:0000256" key="1">
    <source>
        <dbReference type="SAM" id="Phobius"/>
    </source>
</evidence>
<dbReference type="RefSeq" id="WP_013562782.1">
    <property type="nucleotide sequence ID" value="NC_014961.1"/>
</dbReference>
<reference evidence="3" key="1">
    <citation type="submission" date="2010-11" db="EMBL/GenBank/DDBJ databases">
        <title>The complete genome of Desulfurococcus mucosus DSM 2162.</title>
        <authorList>
            <consortium name="US DOE Joint Genome Institute (JGI-PGF)"/>
            <person name="Lucas S."/>
            <person name="Copeland A."/>
            <person name="Lapidus A."/>
            <person name="Bruce D."/>
            <person name="Goodwin L."/>
            <person name="Pitluck S."/>
            <person name="Kyrpides N."/>
            <person name="Mavromatis K."/>
            <person name="Pagani I."/>
            <person name="Ivanova N."/>
            <person name="Ovchinnikova G."/>
            <person name="Chertkov O."/>
            <person name="Held B."/>
            <person name="Brettin T."/>
            <person name="Detter J.C."/>
            <person name="Tapia R."/>
            <person name="Han C."/>
            <person name="Land M."/>
            <person name="Hauser L."/>
            <person name="Markowitz V."/>
            <person name="Cheng J.-F."/>
            <person name="Hugenholtz P."/>
            <person name="Woyke T."/>
            <person name="Wu D."/>
            <person name="Wirth R."/>
            <person name="Bilek Y."/>
            <person name="Hader T."/>
            <person name="Klenk H.-P."/>
            <person name="Eisen J.A."/>
        </authorList>
    </citation>
    <scope>NUCLEOTIDE SEQUENCE [LARGE SCALE GENOMIC DNA]</scope>
    <source>
        <strain evidence="3">ATCC 35584 / DSM 2162 / JCM 9187 / O7/1</strain>
    </source>
</reference>
<dbReference type="HOGENOM" id="CLU_320712_0_0_2"/>
<proteinExistence type="predicted"/>
<dbReference type="KEGG" id="dmu:Desmu_1264"/>
<keyword evidence="1" id="KW-1133">Transmembrane helix</keyword>
<dbReference type="OrthoDB" id="19131at2157"/>
<dbReference type="GeneID" id="10153984"/>
<sequence precursor="true">MSKRIISIILALTILTPILVNLAFIAPVTSAQGIIVSVTGADSQGVYPGGTINVTVTVPLTAAVTIEVSNAFTGQVYATQTFYPPSPGTYSILVPIPKNLPNIGTNDPPALLVTASIPFIGQDQRTLYVYPLIEVTPSVTTIVDGKRNFNSIVVNGYGFPEGASITAVNFDGATYSTTYTVSATAGADGSVSIPIQFSYDESLIFVLPADKYNVNFTSTATLMYRAKVGVLTVIPQVVVSPSEGNGKADEAISLEGFGFPAGASISIIELYNTNFTKVVYVFNVAGSVAADSVGHFNISNLKDYNGTNMAAGLYIPRVTLSDGTKYEFRNTYHLVRPILCYVDNSGPQCGGPAPSVLPGQVITIVAYGYGPGAAWGYNENYLDVSYDKIMPLDTIPKPVVLDKDGNATFQVTIPLNTSFGAHYIWGIDSWDYEYSLAVIVGTTAYWVGLNPLTNEPMKNTTKVSAGLYDGEKYYVLKICPCETAVGTAYCGECVVYGGECDYLGNIIQVVAYGLASGEQVTVYFGSIQVASGAADDNGFFSAKFVVPTLPEGEYTIRIIGSVTGEHIVDFSMNVNNYANPYVAPKIVLASLSGDYIPILVGSGIVRVLGTGFTPGVAFAGVLINDTDALMSVTTNVLRWTSDSNGVLVSQFTGTLGLWIPMVQPGKYAVSLVYSVNNTFMKSMPGFVYVVNNISRAATIDNVKEVGSKVDQVAGTLNGLVNTVSSVSAVVNNIKSAVDTVNSKLDALSSTVASKTDVNNVASKVDALSTSVSSVVSKLDSVTSQLNSAVQSLNTISSDISGLKTGVNDVKTAVSGVASKVDNVASTLSTVSSDVSGLKTSVGSLQNTLNTVSGKVDTAISKADAAGASATNAFYIGLVAVIFALLATVFALLAYLTVRRSIVSK</sequence>
<evidence type="ECO:0000313" key="2">
    <source>
        <dbReference type="EMBL" id="ADV65560.1"/>
    </source>
</evidence>
<dbReference type="Proteomes" id="UP000001068">
    <property type="component" value="Chromosome"/>
</dbReference>
<dbReference type="Gene3D" id="1.10.287.1490">
    <property type="match status" value="1"/>
</dbReference>
<name>E8R795_DESM0</name>
<accession>E8R795</accession>
<dbReference type="eggNOG" id="arCOG02320">
    <property type="taxonomic scope" value="Archaea"/>
</dbReference>
<keyword evidence="1" id="KW-0472">Membrane</keyword>
<protein>
    <submittedName>
        <fullName evidence="2">Uncharacterized protein</fullName>
    </submittedName>
</protein>